<dbReference type="AlphaFoldDB" id="A0AAJ6HNL6"/>
<keyword evidence="1" id="KW-1133">Transmembrane helix</keyword>
<gene>
    <name evidence="2" type="ORF">Q3V37_18125</name>
</gene>
<evidence type="ECO:0000313" key="3">
    <source>
        <dbReference type="Proteomes" id="UP001235874"/>
    </source>
</evidence>
<organism evidence="2 3">
    <name type="scientific">Micromonospora profundi</name>
    <dbReference type="NCBI Taxonomy" id="1420889"/>
    <lineage>
        <taxon>Bacteria</taxon>
        <taxon>Bacillati</taxon>
        <taxon>Actinomycetota</taxon>
        <taxon>Actinomycetes</taxon>
        <taxon>Micromonosporales</taxon>
        <taxon>Micromonosporaceae</taxon>
        <taxon>Micromonospora</taxon>
    </lineage>
</organism>
<protein>
    <submittedName>
        <fullName evidence="2">Uncharacterized protein</fullName>
    </submittedName>
</protein>
<keyword evidence="3" id="KW-1185">Reference proteome</keyword>
<dbReference type="EMBL" id="CP130472">
    <property type="protein sequence ID" value="WLS43327.1"/>
    <property type="molecule type" value="Genomic_DNA"/>
</dbReference>
<feature type="transmembrane region" description="Helical" evidence="1">
    <location>
        <begin position="126"/>
        <end position="145"/>
    </location>
</feature>
<dbReference type="RefSeq" id="WP_306270763.1">
    <property type="nucleotide sequence ID" value="NZ_CP130472.1"/>
</dbReference>
<feature type="transmembrane region" description="Helical" evidence="1">
    <location>
        <begin position="56"/>
        <end position="78"/>
    </location>
</feature>
<feature type="transmembrane region" description="Helical" evidence="1">
    <location>
        <begin position="12"/>
        <end position="36"/>
    </location>
</feature>
<proteinExistence type="predicted"/>
<dbReference type="KEGG" id="mprn:Q3V37_18125"/>
<keyword evidence="1" id="KW-0812">Transmembrane</keyword>
<sequence length="155" mass="16790">MTTERRPVMVWATVGLLAFLGVSGLFGGVGLIFGIWGMDQIPREPLDRIPLIDSWLVPGLVLAVGFGLGSLIAAYGVLRRPPWPSVAAAGHLTGRHWSWLATILLGLGQLAWLLVEFRYVGPSLLLFVYGAVGAALTVLPMLMPVRRYLTTELTP</sequence>
<evidence type="ECO:0000256" key="1">
    <source>
        <dbReference type="SAM" id="Phobius"/>
    </source>
</evidence>
<reference evidence="2 3" key="1">
    <citation type="submission" date="2023-07" db="EMBL/GenBank/DDBJ databases">
        <title>Micromonospora profundi TRM 95458 converts glycerol to a new osmotic compound.</title>
        <authorList>
            <person name="Lu D."/>
        </authorList>
    </citation>
    <scope>NUCLEOTIDE SEQUENCE [LARGE SCALE GENOMIC DNA]</scope>
    <source>
        <strain evidence="2 3">TRM95458</strain>
    </source>
</reference>
<feature type="transmembrane region" description="Helical" evidence="1">
    <location>
        <begin position="99"/>
        <end position="120"/>
    </location>
</feature>
<keyword evidence="1" id="KW-0472">Membrane</keyword>
<evidence type="ECO:0000313" key="2">
    <source>
        <dbReference type="EMBL" id="WLS43327.1"/>
    </source>
</evidence>
<name>A0AAJ6HNL6_9ACTN</name>
<accession>A0AAJ6HNL6</accession>
<dbReference type="Proteomes" id="UP001235874">
    <property type="component" value="Chromosome"/>
</dbReference>